<evidence type="ECO:0000313" key="3">
    <source>
        <dbReference type="Proteomes" id="UP000242519"/>
    </source>
</evidence>
<reference evidence="2 3" key="1">
    <citation type="submission" date="2017-04" db="EMBL/GenBank/DDBJ databases">
        <title>Draft genome sequence of Marssonina coronaria NL1: causal agent of apple blotch.</title>
        <authorList>
            <person name="Cheng Q."/>
        </authorList>
    </citation>
    <scope>NUCLEOTIDE SEQUENCE [LARGE SCALE GENOMIC DNA]</scope>
    <source>
        <strain evidence="2 3">NL1</strain>
    </source>
</reference>
<dbReference type="OrthoDB" id="9991913at2759"/>
<comment type="caution">
    <text evidence="2">The sequence shown here is derived from an EMBL/GenBank/DDBJ whole genome shotgun (WGS) entry which is preliminary data.</text>
</comment>
<dbReference type="Proteomes" id="UP000242519">
    <property type="component" value="Unassembled WGS sequence"/>
</dbReference>
<sequence>MLAAKWGDGTESSFLSLPPRARSLHRLVRASNGLMLIFWWNERIHVLPSNPPRAAATAESVADFALLLILATFRNLPGVRQQLAAQQQTSRTATRTPPCCPVTREAIPSASSGCSRDSRAPGGSESHLERAAAEVQGRSGFVYIAKGSLGDEEAIAEGRLVGAGMDVHENEPRVTERLKASELAPLTSHHAGGTLDA</sequence>
<evidence type="ECO:0000256" key="1">
    <source>
        <dbReference type="SAM" id="MobiDB-lite"/>
    </source>
</evidence>
<accession>A0A218ZHF7</accession>
<name>A0A218ZHF7_9HELO</name>
<proteinExistence type="predicted"/>
<dbReference type="InParanoid" id="A0A218ZHF7"/>
<feature type="compositionally biased region" description="Low complexity" evidence="1">
    <location>
        <begin position="87"/>
        <end position="96"/>
    </location>
</feature>
<organism evidence="2 3">
    <name type="scientific">Diplocarpon coronariae</name>
    <dbReference type="NCBI Taxonomy" id="2795749"/>
    <lineage>
        <taxon>Eukaryota</taxon>
        <taxon>Fungi</taxon>
        <taxon>Dikarya</taxon>
        <taxon>Ascomycota</taxon>
        <taxon>Pezizomycotina</taxon>
        <taxon>Leotiomycetes</taxon>
        <taxon>Helotiales</taxon>
        <taxon>Drepanopezizaceae</taxon>
        <taxon>Diplocarpon</taxon>
    </lineage>
</organism>
<dbReference type="Gene3D" id="3.40.50.720">
    <property type="entry name" value="NAD(P)-binding Rossmann-like Domain"/>
    <property type="match status" value="1"/>
</dbReference>
<evidence type="ECO:0000313" key="2">
    <source>
        <dbReference type="EMBL" id="OWP06596.1"/>
    </source>
</evidence>
<dbReference type="EMBL" id="MZNU01000038">
    <property type="protein sequence ID" value="OWP06596.1"/>
    <property type="molecule type" value="Genomic_DNA"/>
</dbReference>
<dbReference type="STRING" id="503106.A0A218ZHF7"/>
<feature type="region of interest" description="Disordered" evidence="1">
    <location>
        <begin position="177"/>
        <end position="197"/>
    </location>
</feature>
<gene>
    <name evidence="2" type="ORF">B2J93_5075</name>
</gene>
<feature type="region of interest" description="Disordered" evidence="1">
    <location>
        <begin position="87"/>
        <end position="131"/>
    </location>
</feature>
<keyword evidence="3" id="KW-1185">Reference proteome</keyword>
<protein>
    <submittedName>
        <fullName evidence="2">Uncharacterized protein</fullName>
    </submittedName>
</protein>
<dbReference type="AlphaFoldDB" id="A0A218ZHF7"/>